<accession>A0A974CFE4</accession>
<dbReference type="Proteomes" id="UP000694892">
    <property type="component" value="Chromosome 7L"/>
</dbReference>
<name>A0A974CFE4_XENLA</name>
<organism evidence="1 2">
    <name type="scientific">Xenopus laevis</name>
    <name type="common">African clawed frog</name>
    <dbReference type="NCBI Taxonomy" id="8355"/>
    <lineage>
        <taxon>Eukaryota</taxon>
        <taxon>Metazoa</taxon>
        <taxon>Chordata</taxon>
        <taxon>Craniata</taxon>
        <taxon>Vertebrata</taxon>
        <taxon>Euteleostomi</taxon>
        <taxon>Amphibia</taxon>
        <taxon>Batrachia</taxon>
        <taxon>Anura</taxon>
        <taxon>Pipoidea</taxon>
        <taxon>Pipidae</taxon>
        <taxon>Xenopodinae</taxon>
        <taxon>Xenopus</taxon>
        <taxon>Xenopus</taxon>
    </lineage>
</organism>
<evidence type="ECO:0000313" key="1">
    <source>
        <dbReference type="EMBL" id="OCT71982.1"/>
    </source>
</evidence>
<reference evidence="2" key="1">
    <citation type="journal article" date="2016" name="Nature">
        <title>Genome evolution in the allotetraploid frog Xenopus laevis.</title>
        <authorList>
            <person name="Session A.M."/>
            <person name="Uno Y."/>
            <person name="Kwon T."/>
            <person name="Chapman J.A."/>
            <person name="Toyoda A."/>
            <person name="Takahashi S."/>
            <person name="Fukui A."/>
            <person name="Hikosaka A."/>
            <person name="Suzuki A."/>
            <person name="Kondo M."/>
            <person name="van Heeringen S.J."/>
            <person name="Quigley I."/>
            <person name="Heinz S."/>
            <person name="Ogino H."/>
            <person name="Ochi H."/>
            <person name="Hellsten U."/>
            <person name="Lyons J.B."/>
            <person name="Simakov O."/>
            <person name="Putnam N."/>
            <person name="Stites J."/>
            <person name="Kuroki Y."/>
            <person name="Tanaka T."/>
            <person name="Michiue T."/>
            <person name="Watanabe M."/>
            <person name="Bogdanovic O."/>
            <person name="Lister R."/>
            <person name="Georgiou G."/>
            <person name="Paranjpe S.S."/>
            <person name="van Kruijsbergen I."/>
            <person name="Shu S."/>
            <person name="Carlson J."/>
            <person name="Kinoshita T."/>
            <person name="Ohta Y."/>
            <person name="Mawaribuchi S."/>
            <person name="Jenkins J."/>
            <person name="Grimwood J."/>
            <person name="Schmutz J."/>
            <person name="Mitros T."/>
            <person name="Mozaffari S.V."/>
            <person name="Suzuki Y."/>
            <person name="Haramoto Y."/>
            <person name="Yamamoto T.S."/>
            <person name="Takagi C."/>
            <person name="Heald R."/>
            <person name="Miller K."/>
            <person name="Haudenschild C."/>
            <person name="Kitzman J."/>
            <person name="Nakayama T."/>
            <person name="Izutsu Y."/>
            <person name="Robert J."/>
            <person name="Fortriede J."/>
            <person name="Burns K."/>
            <person name="Lotay V."/>
            <person name="Karimi K."/>
            <person name="Yasuoka Y."/>
            <person name="Dichmann D.S."/>
            <person name="Flajnik M.F."/>
            <person name="Houston D.W."/>
            <person name="Shendure J."/>
            <person name="DuPasquier L."/>
            <person name="Vize P.D."/>
            <person name="Zorn A.M."/>
            <person name="Ito M."/>
            <person name="Marcotte E.M."/>
            <person name="Wallingford J.B."/>
            <person name="Ito Y."/>
            <person name="Asashima M."/>
            <person name="Ueno N."/>
            <person name="Matsuda Y."/>
            <person name="Veenstra G.J."/>
            <person name="Fujiyama A."/>
            <person name="Harland R.M."/>
            <person name="Taira M."/>
            <person name="Rokhsar D.S."/>
        </authorList>
    </citation>
    <scope>NUCLEOTIDE SEQUENCE [LARGE SCALE GENOMIC DNA]</scope>
    <source>
        <strain evidence="2">J</strain>
    </source>
</reference>
<evidence type="ECO:0000313" key="2">
    <source>
        <dbReference type="Proteomes" id="UP000694892"/>
    </source>
</evidence>
<dbReference type="EMBL" id="CM004478">
    <property type="protein sequence ID" value="OCT71982.1"/>
    <property type="molecule type" value="Genomic_DNA"/>
</dbReference>
<protein>
    <submittedName>
        <fullName evidence="1">Uncharacterized protein</fullName>
    </submittedName>
</protein>
<gene>
    <name evidence="1" type="ORF">XELAEV_18034960mg</name>
</gene>
<proteinExistence type="predicted"/>
<dbReference type="AlphaFoldDB" id="A0A974CFE4"/>
<sequence>MYVMQWEGTFKRFLTQSVVQIYPSPLPLFGTRRPKGNQARDFEHFSIVYIRTVGVFFLWRKGSYAGLY</sequence>